<protein>
    <submittedName>
        <fullName evidence="4">Beta-lactamase family protein</fullName>
    </submittedName>
</protein>
<dbReference type="InterPro" id="IPR050491">
    <property type="entry name" value="AmpC-like"/>
</dbReference>
<dbReference type="PANTHER" id="PTHR46825:SF7">
    <property type="entry name" value="D-ALANYL-D-ALANINE CARBOXYPEPTIDASE"/>
    <property type="match status" value="1"/>
</dbReference>
<reference evidence="4 5" key="1">
    <citation type="submission" date="2020-04" db="EMBL/GenBank/DDBJ databases">
        <title>MicrobeNet Type strains.</title>
        <authorList>
            <person name="Nicholson A.C."/>
        </authorList>
    </citation>
    <scope>NUCLEOTIDE SEQUENCE [LARGE SCALE GENOMIC DNA]</scope>
    <source>
        <strain evidence="4 5">DSM 45078</strain>
    </source>
</reference>
<dbReference type="AlphaFoldDB" id="A0A846XP56"/>
<dbReference type="InterPro" id="IPR012338">
    <property type="entry name" value="Beta-lactam/transpept-like"/>
</dbReference>
<evidence type="ECO:0000256" key="1">
    <source>
        <dbReference type="SAM" id="MobiDB-lite"/>
    </source>
</evidence>
<dbReference type="PANTHER" id="PTHR46825">
    <property type="entry name" value="D-ALANYL-D-ALANINE-CARBOXYPEPTIDASE/ENDOPEPTIDASE AMPH"/>
    <property type="match status" value="1"/>
</dbReference>
<name>A0A846XP56_9NOCA</name>
<dbReference type="RefSeq" id="WP_068042022.1">
    <property type="nucleotide sequence ID" value="NZ_JAAXOO010000005.1"/>
</dbReference>
<evidence type="ECO:0000313" key="5">
    <source>
        <dbReference type="Proteomes" id="UP000565715"/>
    </source>
</evidence>
<feature type="chain" id="PRO_5038688915" evidence="2">
    <location>
        <begin position="20"/>
        <end position="375"/>
    </location>
</feature>
<keyword evidence="5" id="KW-1185">Reference proteome</keyword>
<dbReference type="EMBL" id="JAAXOO010000005">
    <property type="protein sequence ID" value="NKY35464.1"/>
    <property type="molecule type" value="Genomic_DNA"/>
</dbReference>
<dbReference type="Proteomes" id="UP000565715">
    <property type="component" value="Unassembled WGS sequence"/>
</dbReference>
<dbReference type="Pfam" id="PF00144">
    <property type="entry name" value="Beta-lactamase"/>
    <property type="match status" value="1"/>
</dbReference>
<sequence length="375" mass="39054">MRIQAVAASICAAAVLLTACGTSGDHSTAPVVSAARVHSVQADLDSAVDSGAVGAIATLTEGDSETVSASGVADISTRSPMPADRPQHVRVGSVTKTFTAAIVLQLAAEHRVELDRPIAAYLPGLFSGDSVNGQAITVRQILGHRSGLPELTGSPGDSEYRAAHDGRTFDPDQVIAEALRNPAQFAPGTRFEYTNTNYLVAGRLIEMVTGHRYSDELRDRITAPLNLSGTYLPATGETGLRAPHPIGYRAIDGVITDVTRIEPSLPWSAGALVSTGADLNRFYTALSAGQVVPQPQLEQMLDGVDMGNGDGMFYGLGLGYTELPCGAQFIGHNGGIFGFSALTGATSAGRAVTLSYTGTPAESDSRSRLTHALCD</sequence>
<dbReference type="Gene3D" id="3.40.710.10">
    <property type="entry name" value="DD-peptidase/beta-lactamase superfamily"/>
    <property type="match status" value="1"/>
</dbReference>
<feature type="signal peptide" evidence="2">
    <location>
        <begin position="1"/>
        <end position="19"/>
    </location>
</feature>
<proteinExistence type="predicted"/>
<comment type="caution">
    <text evidence="4">The sequence shown here is derived from an EMBL/GenBank/DDBJ whole genome shotgun (WGS) entry which is preliminary data.</text>
</comment>
<dbReference type="PROSITE" id="PS51257">
    <property type="entry name" value="PROKAR_LIPOPROTEIN"/>
    <property type="match status" value="1"/>
</dbReference>
<evidence type="ECO:0000259" key="3">
    <source>
        <dbReference type="Pfam" id="PF00144"/>
    </source>
</evidence>
<keyword evidence="2" id="KW-0732">Signal</keyword>
<feature type="domain" description="Beta-lactamase-related" evidence="3">
    <location>
        <begin position="50"/>
        <end position="357"/>
    </location>
</feature>
<accession>A0A846XP56</accession>
<feature type="region of interest" description="Disordered" evidence="1">
    <location>
        <begin position="146"/>
        <end position="165"/>
    </location>
</feature>
<evidence type="ECO:0000313" key="4">
    <source>
        <dbReference type="EMBL" id="NKY35464.1"/>
    </source>
</evidence>
<organism evidence="4 5">
    <name type="scientific">Nocardia speluncae</name>
    <dbReference type="NCBI Taxonomy" id="419477"/>
    <lineage>
        <taxon>Bacteria</taxon>
        <taxon>Bacillati</taxon>
        <taxon>Actinomycetota</taxon>
        <taxon>Actinomycetes</taxon>
        <taxon>Mycobacteriales</taxon>
        <taxon>Nocardiaceae</taxon>
        <taxon>Nocardia</taxon>
    </lineage>
</organism>
<dbReference type="InterPro" id="IPR001466">
    <property type="entry name" value="Beta-lactam-related"/>
</dbReference>
<gene>
    <name evidence="4" type="ORF">HGA13_20670</name>
</gene>
<evidence type="ECO:0000256" key="2">
    <source>
        <dbReference type="SAM" id="SignalP"/>
    </source>
</evidence>
<dbReference type="SUPFAM" id="SSF56601">
    <property type="entry name" value="beta-lactamase/transpeptidase-like"/>
    <property type="match status" value="1"/>
</dbReference>